<dbReference type="RefSeq" id="WP_045807395.1">
    <property type="nucleotide sequence ID" value="NZ_JZCR01000018.1"/>
</dbReference>
<dbReference type="OrthoDB" id="2326703at2"/>
<evidence type="ECO:0000313" key="1">
    <source>
        <dbReference type="EMBL" id="KJW12682.1"/>
    </source>
</evidence>
<organism evidence="1 2">
    <name type="scientific">Levilactobacillus spicheri</name>
    <dbReference type="NCBI Taxonomy" id="216463"/>
    <lineage>
        <taxon>Bacteria</taxon>
        <taxon>Bacillati</taxon>
        <taxon>Bacillota</taxon>
        <taxon>Bacilli</taxon>
        <taxon>Lactobacillales</taxon>
        <taxon>Lactobacillaceae</taxon>
        <taxon>Levilactobacillus</taxon>
    </lineage>
</organism>
<accession>A0A0F3RV68</accession>
<sequence length="97" mass="10892">MNPATLLQPYLDKYRLTLDHPAHGRVDLTSPDWPTHPDLQTTVQHALARLAGVSQVTSDGPGHLTVRYDSTVLRRLNPLTLLTVERRISQAYRRAGL</sequence>
<dbReference type="AlphaFoldDB" id="A0A0F3RV68"/>
<proteinExistence type="predicted"/>
<comment type="caution">
    <text evidence="1">The sequence shown here is derived from an EMBL/GenBank/DDBJ whole genome shotgun (WGS) entry which is preliminary data.</text>
</comment>
<gene>
    <name evidence="1" type="ORF">VC81_07185</name>
</gene>
<reference evidence="1 2" key="1">
    <citation type="submission" date="2015-03" db="EMBL/GenBank/DDBJ databases">
        <authorList>
            <person name="Zheng J."/>
            <person name="Ganezle M."/>
        </authorList>
    </citation>
    <scope>NUCLEOTIDE SEQUENCE [LARGE SCALE GENOMIC DNA]</scope>
    <source>
        <strain evidence="1 2">LP38</strain>
    </source>
</reference>
<dbReference type="EMBL" id="JZCR01000018">
    <property type="protein sequence ID" value="KJW12682.1"/>
    <property type="molecule type" value="Genomic_DNA"/>
</dbReference>
<dbReference type="PATRIC" id="fig|216463.3.peg.543"/>
<name>A0A0F3RV68_9LACO</name>
<protein>
    <submittedName>
        <fullName evidence="1">Uncharacterized protein</fullName>
    </submittedName>
</protein>
<evidence type="ECO:0000313" key="2">
    <source>
        <dbReference type="Proteomes" id="UP000033491"/>
    </source>
</evidence>
<dbReference type="Proteomes" id="UP000033491">
    <property type="component" value="Unassembled WGS sequence"/>
</dbReference>